<dbReference type="RefSeq" id="WP_150879105.1">
    <property type="nucleotide sequence ID" value="NZ_VTWS01000005.1"/>
</dbReference>
<proteinExistence type="predicted"/>
<evidence type="ECO:0000313" key="1">
    <source>
        <dbReference type="EMBL" id="KAA9349745.1"/>
    </source>
</evidence>
<dbReference type="AlphaFoldDB" id="A0A5N1JBF9"/>
<comment type="caution">
    <text evidence="1">The sequence shown here is derived from an EMBL/GenBank/DDBJ whole genome shotgun (WGS) entry which is preliminary data.</text>
</comment>
<sequence length="105" mass="11918">MPKSDQKVLSITTVPVSGLWLVGRYTDSEEGEQFKEKVHLLHTILWEGENGDLPHVTYRLVTLSDIQDDGYSELDSSYDSSRYIGVIDENENFINLDKSENLPVS</sequence>
<organism evidence="1 2">
    <name type="scientific">Larkinella humicola</name>
    <dbReference type="NCBI Taxonomy" id="2607654"/>
    <lineage>
        <taxon>Bacteria</taxon>
        <taxon>Pseudomonadati</taxon>
        <taxon>Bacteroidota</taxon>
        <taxon>Cytophagia</taxon>
        <taxon>Cytophagales</taxon>
        <taxon>Spirosomataceae</taxon>
        <taxon>Larkinella</taxon>
    </lineage>
</organism>
<dbReference type="EMBL" id="VTWS01000005">
    <property type="protein sequence ID" value="KAA9349745.1"/>
    <property type="molecule type" value="Genomic_DNA"/>
</dbReference>
<reference evidence="1 2" key="1">
    <citation type="submission" date="2019-09" db="EMBL/GenBank/DDBJ databases">
        <title>Genome Sequence of Larkinella sp MA1.</title>
        <authorList>
            <person name="Srinivasan S."/>
        </authorList>
    </citation>
    <scope>NUCLEOTIDE SEQUENCE [LARGE SCALE GENOMIC DNA]</scope>
    <source>
        <strain evidence="1 2">MA1</strain>
    </source>
</reference>
<name>A0A5N1JBF9_9BACT</name>
<keyword evidence="2" id="KW-1185">Reference proteome</keyword>
<accession>A0A5N1JBF9</accession>
<evidence type="ECO:0000313" key="2">
    <source>
        <dbReference type="Proteomes" id="UP000326344"/>
    </source>
</evidence>
<gene>
    <name evidence="1" type="ORF">F0P93_20040</name>
</gene>
<protein>
    <submittedName>
        <fullName evidence="1">Uncharacterized protein</fullName>
    </submittedName>
</protein>
<dbReference type="Proteomes" id="UP000326344">
    <property type="component" value="Unassembled WGS sequence"/>
</dbReference>